<dbReference type="InterPro" id="IPR011333">
    <property type="entry name" value="SKP1/BTB/POZ_sf"/>
</dbReference>
<feature type="domain" description="BTB" evidence="2">
    <location>
        <begin position="66"/>
        <end position="168"/>
    </location>
</feature>
<name>A0A1M2V6A2_TRAPU</name>
<keyword evidence="4" id="KW-1185">Reference proteome</keyword>
<dbReference type="Gene3D" id="3.30.710.10">
    <property type="entry name" value="Potassium Channel Kv1.1, Chain A"/>
    <property type="match status" value="1"/>
</dbReference>
<dbReference type="STRING" id="154538.A0A1M2V6A2"/>
<feature type="compositionally biased region" description="Polar residues" evidence="1">
    <location>
        <begin position="396"/>
        <end position="405"/>
    </location>
</feature>
<dbReference type="Pfam" id="PF00651">
    <property type="entry name" value="BTB"/>
    <property type="match status" value="1"/>
</dbReference>
<proteinExistence type="predicted"/>
<sequence>TPHRAKGDMSGISAADYFRLKQFLKAERPDEEWLTLLSPPIPSPLTPQPPSPESILPFSTRLPSPDVVCRSSSRMGAHTEFAAHQVVLCMCSPVLEARLAELRDVPLSNDSQTPPPIVLDFEEEADVLSSLLKACYEREEDLLTDLELVSLAELLCACRKYRMARIARWVHAAWDRESFRRPLEAYFVAINRGLDECAKAAAKSVLTGPIVNAYVAVMENAPALVYHRLLTYFDACREASRGPFVQASSRMHDNVYLNDSGYFYLTDIKEALNSFDSAAHILSPAGASRSALNTTLTESLSRSSTLVQSAVWRGFLHPLIECMTSVPDAAAAAVNDGSSPSALEPPSAPSGPELPYEKRDTVLRPWGQNIHRQKTALMAAQTRAPDGHRLPRRRATSSVTAAYLS</sequence>
<evidence type="ECO:0000259" key="2">
    <source>
        <dbReference type="Pfam" id="PF00651"/>
    </source>
</evidence>
<protein>
    <recommendedName>
        <fullName evidence="2">BTB domain-containing protein</fullName>
    </recommendedName>
</protein>
<feature type="region of interest" description="Disordered" evidence="1">
    <location>
        <begin position="381"/>
        <end position="405"/>
    </location>
</feature>
<dbReference type="CDD" id="cd18186">
    <property type="entry name" value="BTB_POZ_ZBTB_KLHL-like"/>
    <property type="match status" value="1"/>
</dbReference>
<evidence type="ECO:0000313" key="3">
    <source>
        <dbReference type="EMBL" id="OJT03121.1"/>
    </source>
</evidence>
<dbReference type="SUPFAM" id="SSF54695">
    <property type="entry name" value="POZ domain"/>
    <property type="match status" value="1"/>
</dbReference>
<dbReference type="EMBL" id="MNAD01001633">
    <property type="protein sequence ID" value="OJT03121.1"/>
    <property type="molecule type" value="Genomic_DNA"/>
</dbReference>
<feature type="non-terminal residue" evidence="3">
    <location>
        <position position="1"/>
    </location>
</feature>
<reference evidence="3 4" key="1">
    <citation type="submission" date="2016-10" db="EMBL/GenBank/DDBJ databases">
        <title>Genome sequence of the basidiomycete white-rot fungus Trametes pubescens.</title>
        <authorList>
            <person name="Makela M.R."/>
            <person name="Granchi Z."/>
            <person name="Peng M."/>
            <person name="De Vries R.P."/>
            <person name="Grigoriev I."/>
            <person name="Riley R."/>
            <person name="Hilden K."/>
        </authorList>
    </citation>
    <scope>NUCLEOTIDE SEQUENCE [LARGE SCALE GENOMIC DNA]</scope>
    <source>
        <strain evidence="3 4">FBCC735</strain>
    </source>
</reference>
<comment type="caution">
    <text evidence="3">The sequence shown here is derived from an EMBL/GenBank/DDBJ whole genome shotgun (WGS) entry which is preliminary data.</text>
</comment>
<feature type="compositionally biased region" description="Low complexity" evidence="1">
    <location>
        <begin position="337"/>
        <end position="354"/>
    </location>
</feature>
<dbReference type="AlphaFoldDB" id="A0A1M2V6A2"/>
<feature type="region of interest" description="Disordered" evidence="1">
    <location>
        <begin position="334"/>
        <end position="357"/>
    </location>
</feature>
<gene>
    <name evidence="3" type="ORF">TRAPUB_6309</name>
</gene>
<dbReference type="InterPro" id="IPR000210">
    <property type="entry name" value="BTB/POZ_dom"/>
</dbReference>
<dbReference type="OrthoDB" id="3164835at2759"/>
<evidence type="ECO:0000313" key="4">
    <source>
        <dbReference type="Proteomes" id="UP000184267"/>
    </source>
</evidence>
<dbReference type="Proteomes" id="UP000184267">
    <property type="component" value="Unassembled WGS sequence"/>
</dbReference>
<evidence type="ECO:0000256" key="1">
    <source>
        <dbReference type="SAM" id="MobiDB-lite"/>
    </source>
</evidence>
<accession>A0A1M2V6A2</accession>
<organism evidence="3 4">
    <name type="scientific">Trametes pubescens</name>
    <name type="common">White-rot fungus</name>
    <dbReference type="NCBI Taxonomy" id="154538"/>
    <lineage>
        <taxon>Eukaryota</taxon>
        <taxon>Fungi</taxon>
        <taxon>Dikarya</taxon>
        <taxon>Basidiomycota</taxon>
        <taxon>Agaricomycotina</taxon>
        <taxon>Agaricomycetes</taxon>
        <taxon>Polyporales</taxon>
        <taxon>Polyporaceae</taxon>
        <taxon>Trametes</taxon>
    </lineage>
</organism>